<keyword evidence="2" id="KW-1185">Reference proteome</keyword>
<accession>A0A392VR18</accession>
<protein>
    <submittedName>
        <fullName evidence="1">Uncharacterized protein</fullName>
    </submittedName>
</protein>
<comment type="caution">
    <text evidence="1">The sequence shown here is derived from an EMBL/GenBank/DDBJ whole genome shotgun (WGS) entry which is preliminary data.</text>
</comment>
<dbReference type="AlphaFoldDB" id="A0A392VR18"/>
<proteinExistence type="predicted"/>
<evidence type="ECO:0000313" key="2">
    <source>
        <dbReference type="Proteomes" id="UP000265520"/>
    </source>
</evidence>
<evidence type="ECO:0000313" key="1">
    <source>
        <dbReference type="EMBL" id="MCI90848.1"/>
    </source>
</evidence>
<feature type="non-terminal residue" evidence="1">
    <location>
        <position position="18"/>
    </location>
</feature>
<dbReference type="EMBL" id="LXQA011255803">
    <property type="protein sequence ID" value="MCI90848.1"/>
    <property type="molecule type" value="Genomic_DNA"/>
</dbReference>
<dbReference type="Proteomes" id="UP000265520">
    <property type="component" value="Unassembled WGS sequence"/>
</dbReference>
<sequence>MLDCCGFSARIGMDVLKD</sequence>
<name>A0A392VR18_9FABA</name>
<organism evidence="1 2">
    <name type="scientific">Trifolium medium</name>
    <dbReference type="NCBI Taxonomy" id="97028"/>
    <lineage>
        <taxon>Eukaryota</taxon>
        <taxon>Viridiplantae</taxon>
        <taxon>Streptophyta</taxon>
        <taxon>Embryophyta</taxon>
        <taxon>Tracheophyta</taxon>
        <taxon>Spermatophyta</taxon>
        <taxon>Magnoliopsida</taxon>
        <taxon>eudicotyledons</taxon>
        <taxon>Gunneridae</taxon>
        <taxon>Pentapetalae</taxon>
        <taxon>rosids</taxon>
        <taxon>fabids</taxon>
        <taxon>Fabales</taxon>
        <taxon>Fabaceae</taxon>
        <taxon>Papilionoideae</taxon>
        <taxon>50 kb inversion clade</taxon>
        <taxon>NPAAA clade</taxon>
        <taxon>Hologalegina</taxon>
        <taxon>IRL clade</taxon>
        <taxon>Trifolieae</taxon>
        <taxon>Trifolium</taxon>
    </lineage>
</organism>
<reference evidence="1 2" key="1">
    <citation type="journal article" date="2018" name="Front. Plant Sci.">
        <title>Red Clover (Trifolium pratense) and Zigzag Clover (T. medium) - A Picture of Genomic Similarities and Differences.</title>
        <authorList>
            <person name="Dluhosova J."/>
            <person name="Istvanek J."/>
            <person name="Nedelnik J."/>
            <person name="Repkova J."/>
        </authorList>
    </citation>
    <scope>NUCLEOTIDE SEQUENCE [LARGE SCALE GENOMIC DNA]</scope>
    <source>
        <strain evidence="2">cv. 10/8</strain>
        <tissue evidence="1">Leaf</tissue>
    </source>
</reference>